<feature type="signal peptide" evidence="2">
    <location>
        <begin position="1"/>
        <end position="22"/>
    </location>
</feature>
<accession>A0ABR4PTH3</accession>
<organism evidence="3 4">
    <name type="scientific">Phlyctema vagabunda</name>
    <dbReference type="NCBI Taxonomy" id="108571"/>
    <lineage>
        <taxon>Eukaryota</taxon>
        <taxon>Fungi</taxon>
        <taxon>Dikarya</taxon>
        <taxon>Ascomycota</taxon>
        <taxon>Pezizomycotina</taxon>
        <taxon>Leotiomycetes</taxon>
        <taxon>Helotiales</taxon>
        <taxon>Dermateaceae</taxon>
        <taxon>Phlyctema</taxon>
    </lineage>
</organism>
<dbReference type="EMBL" id="JBFCZG010000001">
    <property type="protein sequence ID" value="KAL3426564.1"/>
    <property type="molecule type" value="Genomic_DNA"/>
</dbReference>
<gene>
    <name evidence="3" type="ORF">PVAG01_00073</name>
</gene>
<proteinExistence type="predicted"/>
<comment type="caution">
    <text evidence="3">The sequence shown here is derived from an EMBL/GenBank/DDBJ whole genome shotgun (WGS) entry which is preliminary data.</text>
</comment>
<protein>
    <submittedName>
        <fullName evidence="3">Uncharacterized protein</fullName>
    </submittedName>
</protein>
<evidence type="ECO:0000313" key="3">
    <source>
        <dbReference type="EMBL" id="KAL3426564.1"/>
    </source>
</evidence>
<reference evidence="3 4" key="1">
    <citation type="submission" date="2024-06" db="EMBL/GenBank/DDBJ databases">
        <title>Complete genome of Phlyctema vagabunda strain 19-DSS-EL-015.</title>
        <authorList>
            <person name="Fiorenzani C."/>
        </authorList>
    </citation>
    <scope>NUCLEOTIDE SEQUENCE [LARGE SCALE GENOMIC DNA]</scope>
    <source>
        <strain evidence="3 4">19-DSS-EL-015</strain>
    </source>
</reference>
<name>A0ABR4PTH3_9HELO</name>
<keyword evidence="2" id="KW-0732">Signal</keyword>
<feature type="region of interest" description="Disordered" evidence="1">
    <location>
        <begin position="45"/>
        <end position="78"/>
    </location>
</feature>
<feature type="chain" id="PRO_5047365309" evidence="2">
    <location>
        <begin position="23"/>
        <end position="96"/>
    </location>
</feature>
<evidence type="ECO:0000256" key="2">
    <source>
        <dbReference type="SAM" id="SignalP"/>
    </source>
</evidence>
<evidence type="ECO:0000256" key="1">
    <source>
        <dbReference type="SAM" id="MobiDB-lite"/>
    </source>
</evidence>
<sequence>MRFHLLASTAAVLLSANTLAAAIPAPPASIDVRAANAEPEAYIYTQDTDTKRSAEAEPEAYIYTQDTDTKRSAEAEPEAYIYTQNTDTKRDVEATI</sequence>
<evidence type="ECO:0000313" key="4">
    <source>
        <dbReference type="Proteomes" id="UP001629113"/>
    </source>
</evidence>
<dbReference type="Proteomes" id="UP001629113">
    <property type="component" value="Unassembled WGS sequence"/>
</dbReference>
<keyword evidence="4" id="KW-1185">Reference proteome</keyword>